<keyword evidence="3" id="KW-1185">Reference proteome</keyword>
<keyword evidence="1" id="KW-0802">TPR repeat</keyword>
<proteinExistence type="predicted"/>
<evidence type="ECO:0000313" key="3">
    <source>
        <dbReference type="Proteomes" id="UP000030940"/>
    </source>
</evidence>
<dbReference type="Pfam" id="PF13181">
    <property type="entry name" value="TPR_8"/>
    <property type="match status" value="1"/>
</dbReference>
<sequence length="176" mass="20569">MYNLLFIVVIFILSCSSIFREYQNISSEYYKLAKLNEELGNDETSVLLYEKSIEFNINAGADSSYNFILAYINLKKYVEAESKLNLIIKEDLDNILLINLKGYLLFKKNDLDNALIYYLKTLEFAPANKEALFNIFYIYYLKNDKKNAKKYILRYKELNYPIPNGVEEIIASIIGN</sequence>
<dbReference type="SMART" id="SM00028">
    <property type="entry name" value="TPR"/>
    <property type="match status" value="3"/>
</dbReference>
<dbReference type="PROSITE" id="PS50005">
    <property type="entry name" value="TPR"/>
    <property type="match status" value="1"/>
</dbReference>
<reference evidence="2 3" key="1">
    <citation type="journal article" date="2015" name="Genome Announc.">
        <title>Genome Sequence of Borrelia chilensis VA1, a South American Member of the Lyme Borreliosis Group.</title>
        <authorList>
            <person name="Huang W."/>
            <person name="Ojaimi C."/>
            <person name="Fallon J.T."/>
            <person name="Travisany D."/>
            <person name="Maass A."/>
            <person name="Ivanova L."/>
            <person name="Tomova A."/>
            <person name="Gonzalez-Acuna D."/>
            <person name="Godfrey H.P."/>
            <person name="Cabello F.C."/>
        </authorList>
    </citation>
    <scope>NUCLEOTIDE SEQUENCE [LARGE SCALE GENOMIC DNA]</scope>
    <source>
        <strain evidence="2 3">VA1</strain>
    </source>
</reference>
<evidence type="ECO:0000313" key="2">
    <source>
        <dbReference type="EMBL" id="AJA90343.1"/>
    </source>
</evidence>
<feature type="repeat" description="TPR" evidence="1">
    <location>
        <begin position="95"/>
        <end position="128"/>
    </location>
</feature>
<dbReference type="HOGENOM" id="CLU_1472515_0_0_12"/>
<protein>
    <submittedName>
        <fullName evidence="2">Uncharacterized protein</fullName>
    </submittedName>
</protein>
<dbReference type="EMBL" id="CP009910">
    <property type="protein sequence ID" value="AJA90343.1"/>
    <property type="molecule type" value="Genomic_DNA"/>
</dbReference>
<accession>A0A0A7UY31</accession>
<dbReference type="InterPro" id="IPR019734">
    <property type="entry name" value="TPR_rpt"/>
</dbReference>
<gene>
    <name evidence="2" type="ORF">OY14_02680</name>
</gene>
<dbReference type="InterPro" id="IPR011990">
    <property type="entry name" value="TPR-like_helical_dom_sf"/>
</dbReference>
<dbReference type="AlphaFoldDB" id="A0A0A7UY31"/>
<evidence type="ECO:0000256" key="1">
    <source>
        <dbReference type="PROSITE-ProRule" id="PRU00339"/>
    </source>
</evidence>
<name>A0A0A7UY31_9SPIR</name>
<dbReference type="KEGG" id="bchi:OY14_02680"/>
<dbReference type="STRING" id="1245910.OY14_02680"/>
<dbReference type="Gene3D" id="1.25.40.10">
    <property type="entry name" value="Tetratricopeptide repeat domain"/>
    <property type="match status" value="1"/>
</dbReference>
<dbReference type="SUPFAM" id="SSF48452">
    <property type="entry name" value="TPR-like"/>
    <property type="match status" value="1"/>
</dbReference>
<dbReference type="Proteomes" id="UP000030940">
    <property type="component" value="Chromosome"/>
</dbReference>
<organism evidence="2 3">
    <name type="scientific">Borreliella chilensis</name>
    <dbReference type="NCBI Taxonomy" id="1245910"/>
    <lineage>
        <taxon>Bacteria</taxon>
        <taxon>Pseudomonadati</taxon>
        <taxon>Spirochaetota</taxon>
        <taxon>Spirochaetia</taxon>
        <taxon>Spirochaetales</taxon>
        <taxon>Borreliaceae</taxon>
        <taxon>Borreliella</taxon>
    </lineage>
</organism>